<protein>
    <recommendedName>
        <fullName evidence="3">Carboxylic ester hydrolase</fullName>
        <ecNumber evidence="3">3.1.1.-</ecNumber>
    </recommendedName>
</protein>
<dbReference type="PROSITE" id="PS00122">
    <property type="entry name" value="CARBOXYLESTERASE_B_1"/>
    <property type="match status" value="1"/>
</dbReference>
<evidence type="ECO:0000256" key="2">
    <source>
        <dbReference type="ARBA" id="ARBA00022801"/>
    </source>
</evidence>
<comment type="caution">
    <text evidence="5">The sequence shown here is derived from an EMBL/GenBank/DDBJ whole genome shotgun (WGS) entry which is preliminary data.</text>
</comment>
<dbReference type="Proteomes" id="UP001500630">
    <property type="component" value="Unassembled WGS sequence"/>
</dbReference>
<dbReference type="EC" id="3.1.1.-" evidence="3"/>
<feature type="domain" description="Carboxylesterase type B" evidence="4">
    <location>
        <begin position="5"/>
        <end position="312"/>
    </location>
</feature>
<dbReference type="InterPro" id="IPR029058">
    <property type="entry name" value="AB_hydrolase_fold"/>
</dbReference>
<dbReference type="InterPro" id="IPR002018">
    <property type="entry name" value="CarbesteraseB"/>
</dbReference>
<name>A0ABP6ZJ44_9ACTN</name>
<comment type="similarity">
    <text evidence="1 3">Belongs to the type-B carboxylesterase/lipase family.</text>
</comment>
<organism evidence="5 6">
    <name type="scientific">Nonomuraea rosea</name>
    <dbReference type="NCBI Taxonomy" id="638574"/>
    <lineage>
        <taxon>Bacteria</taxon>
        <taxon>Bacillati</taxon>
        <taxon>Actinomycetota</taxon>
        <taxon>Actinomycetes</taxon>
        <taxon>Streptosporangiales</taxon>
        <taxon>Streptosporangiaceae</taxon>
        <taxon>Nonomuraea</taxon>
    </lineage>
</organism>
<dbReference type="EMBL" id="BAABDQ010000043">
    <property type="protein sequence ID" value="GAA3607833.1"/>
    <property type="molecule type" value="Genomic_DNA"/>
</dbReference>
<evidence type="ECO:0000256" key="3">
    <source>
        <dbReference type="RuleBase" id="RU361235"/>
    </source>
</evidence>
<keyword evidence="6" id="KW-1185">Reference proteome</keyword>
<gene>
    <name evidence="5" type="ORF">GCM10022419_110990</name>
</gene>
<dbReference type="Pfam" id="PF00135">
    <property type="entry name" value="COesterase"/>
    <property type="match status" value="1"/>
</dbReference>
<dbReference type="InterPro" id="IPR019826">
    <property type="entry name" value="Carboxylesterase_B_AS"/>
</dbReference>
<evidence type="ECO:0000259" key="4">
    <source>
        <dbReference type="Pfam" id="PF00135"/>
    </source>
</evidence>
<dbReference type="RefSeq" id="WP_345575057.1">
    <property type="nucleotide sequence ID" value="NZ_BAABDQ010000043.1"/>
</dbReference>
<evidence type="ECO:0000313" key="6">
    <source>
        <dbReference type="Proteomes" id="UP001500630"/>
    </source>
</evidence>
<dbReference type="Gene3D" id="3.40.50.1820">
    <property type="entry name" value="alpha/beta hydrolase"/>
    <property type="match status" value="1"/>
</dbReference>
<accession>A0ABP6ZJ44</accession>
<proteinExistence type="inferred from homology"/>
<sequence length="413" mass="43692">MTGLIHAPAGTLRGVPAGGAATAFLGIPYARAERFAAPRRTRWDGELDAVRPGPAAPQPRASRLERVLGPGGDLRQDEDCLSLNVWTPGGSGLPVLVWLHGGGFLTGSGAQAWYDGTLLAERGRMVVVTVNYRLGALGYLYLTPEFAPANAGLLDQIAALNWVKENIAAFGGDADRVTLAGQSAGALSALALPRHPAGRDLFRQVILQSTPTGVRPYSVGDAAGIGQILLDVLGLRLGDAERLRTLPLDDLLTAQGEVVRRTARPHELAPPFHLVAAGGVPADLTTGAREEAPTLIGTSRDEARAFLPQAAAELTTRLFRDGSLRLAGQARSAHVYQFDWSPPGSPFGACHCIELPFVFGNLHAWHAAPMLAGAEPAQLDRLVADVQRAWAAFVHDGSPGWPAFPHVQHITPT</sequence>
<dbReference type="InterPro" id="IPR050309">
    <property type="entry name" value="Type-B_Carboxylest/Lipase"/>
</dbReference>
<reference evidence="6" key="1">
    <citation type="journal article" date="2019" name="Int. J. Syst. Evol. Microbiol.">
        <title>The Global Catalogue of Microorganisms (GCM) 10K type strain sequencing project: providing services to taxonomists for standard genome sequencing and annotation.</title>
        <authorList>
            <consortium name="The Broad Institute Genomics Platform"/>
            <consortium name="The Broad Institute Genome Sequencing Center for Infectious Disease"/>
            <person name="Wu L."/>
            <person name="Ma J."/>
        </authorList>
    </citation>
    <scope>NUCLEOTIDE SEQUENCE [LARGE SCALE GENOMIC DNA]</scope>
    <source>
        <strain evidence="6">JCM 17326</strain>
    </source>
</reference>
<dbReference type="SUPFAM" id="SSF53474">
    <property type="entry name" value="alpha/beta-Hydrolases"/>
    <property type="match status" value="1"/>
</dbReference>
<evidence type="ECO:0000313" key="5">
    <source>
        <dbReference type="EMBL" id="GAA3607833.1"/>
    </source>
</evidence>
<keyword evidence="2 3" id="KW-0378">Hydrolase</keyword>
<evidence type="ECO:0000256" key="1">
    <source>
        <dbReference type="ARBA" id="ARBA00005964"/>
    </source>
</evidence>
<dbReference type="PANTHER" id="PTHR11559">
    <property type="entry name" value="CARBOXYLESTERASE"/>
    <property type="match status" value="1"/>
</dbReference>